<feature type="region of interest" description="Disordered" evidence="13">
    <location>
        <begin position="1021"/>
        <end position="1043"/>
    </location>
</feature>
<feature type="region of interest" description="Disordered" evidence="13">
    <location>
        <begin position="913"/>
        <end position="935"/>
    </location>
</feature>
<feature type="compositionally biased region" description="Low complexity" evidence="13">
    <location>
        <begin position="1526"/>
        <end position="1535"/>
    </location>
</feature>
<keyword evidence="15" id="KW-1185">Reference proteome</keyword>
<sequence length="1610" mass="173614">MPLLMSPMTLPLTLLSKRGGTPAGNNPMNAVAAMTYFPSLDSSAAEEQPLDLSKKSDAPSSSRERSGKTRPSSSSSSSKPEASSDRTSSSTSNGFSSLQSLQQRFGGDYPLELSHKPGATVIPLQPSVLHKSAGPPPHAVPLQPEALLKSAVSGKFKAGVRMDWLEKREKETADSRSPTTSPLSRAEGSSRQASPLLGDEHPSPLELGGKHTIHRCSCQRSFSTLYALSLHLQESGHVPSSNKASSLMDYPKLVRGQDMWLNQESEQTRRILRCMQCGESFKSLPLLTVHMMQTQHYTKIVSSDHGRRSHKCSTYCDRELDKECIFKCKVCHEAFSDMEGLANHMIVSGHHKKQSSRQIPTAAAHFPEPASAASLSSLARQGRRKRFLPEEAALMTTPPTMSSLLDYRHKPSPALPSMAPINGIHCQPVKSAESKSPDPRSGKAVLCDSCGKHVDAHDFNPHVRACLRQRAEVIDALKSKLAAEEAILSRSESKLLRSGFSLSSVTGSAEEAVMKREPRASSAALVGDESPPAKVLRGSQSSPLDLDLSSARLQRDRPESPVRSRSAEPRKINSASEKSAKVCDLIEVPLKKWYCHGEDDNLPAERQESKRKDESVGSEVQKETDISVASREEGPSHDVISKIKKEIPEDEPALDDAGSSGRSSCSPEGSLKRKLPEPNSISIPQCAEVKVARSSKLSPQGKKENPEDSLDFTSSALHKLDMFSRGLQLSPPHHTFSPDTPLPGQHGSKTGRKRDVPGAGAGRKDPLSKSPLPMSTSPYSHGQIKTESPGPSKKEVTFDIIDPNAGTDRSESSSSALEAMESFIHKSFSANSDIRSSNLASMFSPFGSCFPLPGSLPGQSGLPTDPSDPALSYFTRFSKFFRMIPGASPLPDPATAHFLSAKHGRVQFDAAMASSSGADKGKKLSNKTSLSSPFPASLSAAASSSTIKVPVVKFPPDGPSPHGSASAAELAGHKRFSDHAPVSKRYKYSTLNSTEMKELSPYMAHQKAAMSAVRSDACREAAHEESVLPSTSELKSRSEEFLRQRPGVADRDIPRLYNEKFEAPGVDIAERETNENTIKGKKATENNVLQNESKSVHDDVGNVKSDRLSTSIKSQHVTESQSCVKKEIQSKSISDVPNHDESRKEESSAARTKYSPTEDEDMPREVKTEPTVSDGEDHASHNGETYTEETPKERESPTEDCESRANSDKASSHGDCGSPSEEKSPDDQTGPGGRRSRHAAESPKGSGESKEKLNSGGGKRLERESSQGSKCSEGESKDESVEKELEETVVVKVEPVSEEIEGGVPEKIINGDRSLGKTNPVKLKKNRQKYLVSSSPPVSKAADMGQADSDTNDVDEASKCSELQSRSPNTKRTDLIPPSCCDSETASSPSRSHTQDNVETSVNSDDEVEQDRKKRSALDSLSSFVYSQPLTSEHPLDSLQKLLTTNDLVPSSIDPQLLKHTGMSACHSFSSAATGSISSSHAASSTSSSQVTASGELPVPGPLNLSTRGASSTGGCSSDDNDDGAEAAGTEGGATSEGEITEYKCAACNRRFASKGSYRYHLSRCHLSSVKKFGIKEAFNMSPYVYLPLDHTAKFSKYYQMAHELANKGK</sequence>
<feature type="compositionally biased region" description="Polar residues" evidence="13">
    <location>
        <begin position="175"/>
        <end position="193"/>
    </location>
</feature>
<evidence type="ECO:0000256" key="11">
    <source>
        <dbReference type="ARBA" id="ARBA00023242"/>
    </source>
</evidence>
<keyword evidence="11" id="KW-0539">Nucleus</keyword>
<feature type="region of interest" description="Disordered" evidence="13">
    <location>
        <begin position="1477"/>
        <end position="1535"/>
    </location>
</feature>
<feature type="compositionally biased region" description="Basic and acidic residues" evidence="13">
    <location>
        <begin position="600"/>
        <end position="647"/>
    </location>
</feature>
<evidence type="ECO:0000256" key="3">
    <source>
        <dbReference type="ARBA" id="ARBA00022491"/>
    </source>
</evidence>
<dbReference type="PROSITE" id="PS50157">
    <property type="entry name" value="ZINC_FINGER_C2H2_2"/>
    <property type="match status" value="3"/>
</dbReference>
<dbReference type="RefSeq" id="XP_012939307.1">
    <property type="nucleotide sequence ID" value="XM_013083853.2"/>
</dbReference>
<feature type="region of interest" description="Disordered" evidence="13">
    <location>
        <begin position="167"/>
        <end position="206"/>
    </location>
</feature>
<evidence type="ECO:0000256" key="4">
    <source>
        <dbReference type="ARBA" id="ARBA00022723"/>
    </source>
</evidence>
<name>A0ABM1A261_APLCA</name>
<feature type="compositionally biased region" description="Basic and acidic residues" evidence="13">
    <location>
        <begin position="52"/>
        <end position="67"/>
    </location>
</feature>
<feature type="region of interest" description="Disordered" evidence="13">
    <location>
        <begin position="1067"/>
        <end position="1421"/>
    </location>
</feature>
<evidence type="ECO:0000259" key="14">
    <source>
        <dbReference type="PROSITE" id="PS50157"/>
    </source>
</evidence>
<dbReference type="PANTHER" id="PTHR12487">
    <property type="entry name" value="TEASHIRT-RELATED"/>
    <property type="match status" value="1"/>
</dbReference>
<evidence type="ECO:0000256" key="8">
    <source>
        <dbReference type="ARBA" id="ARBA00023015"/>
    </source>
</evidence>
<dbReference type="PROSITE" id="PS00028">
    <property type="entry name" value="ZINC_FINGER_C2H2_1"/>
    <property type="match status" value="3"/>
</dbReference>
<feature type="compositionally biased region" description="Basic and acidic residues" evidence="13">
    <location>
        <begin position="1137"/>
        <end position="1148"/>
    </location>
</feature>
<feature type="compositionally biased region" description="Polar residues" evidence="13">
    <location>
        <begin position="773"/>
        <end position="786"/>
    </location>
</feature>
<feature type="region of interest" description="Disordered" evidence="13">
    <location>
        <begin position="42"/>
        <end position="96"/>
    </location>
</feature>
<evidence type="ECO:0000313" key="15">
    <source>
        <dbReference type="Proteomes" id="UP000694888"/>
    </source>
</evidence>
<feature type="compositionally biased region" description="Basic and acidic residues" evidence="13">
    <location>
        <begin position="1034"/>
        <end position="1043"/>
    </location>
</feature>
<keyword evidence="8" id="KW-0805">Transcription regulation</keyword>
<evidence type="ECO:0000256" key="2">
    <source>
        <dbReference type="ARBA" id="ARBA00022473"/>
    </source>
</evidence>
<keyword evidence="3" id="KW-0678">Repressor</keyword>
<feature type="domain" description="C2H2-type" evidence="14">
    <location>
        <begin position="272"/>
        <end position="296"/>
    </location>
</feature>
<gene>
    <name evidence="16" type="primary">LOC101860662</name>
</gene>
<keyword evidence="5" id="KW-0677">Repeat</keyword>
<reference evidence="16" key="1">
    <citation type="submission" date="2025-08" db="UniProtKB">
        <authorList>
            <consortium name="RefSeq"/>
        </authorList>
    </citation>
    <scope>IDENTIFICATION</scope>
</reference>
<feature type="compositionally biased region" description="Basic and acidic residues" evidence="13">
    <location>
        <begin position="1272"/>
        <end position="1283"/>
    </location>
</feature>
<evidence type="ECO:0000256" key="9">
    <source>
        <dbReference type="ARBA" id="ARBA00023125"/>
    </source>
</evidence>
<feature type="domain" description="C2H2-type" evidence="14">
    <location>
        <begin position="1543"/>
        <end position="1571"/>
    </location>
</feature>
<evidence type="ECO:0000256" key="13">
    <source>
        <dbReference type="SAM" id="MobiDB-lite"/>
    </source>
</evidence>
<feature type="compositionally biased region" description="Basic and acidic residues" evidence="13">
    <location>
        <begin position="1094"/>
        <end position="1107"/>
    </location>
</feature>
<evidence type="ECO:0000256" key="7">
    <source>
        <dbReference type="ARBA" id="ARBA00022833"/>
    </source>
</evidence>
<evidence type="ECO:0000313" key="16">
    <source>
        <dbReference type="RefSeq" id="XP_012939307.1"/>
    </source>
</evidence>
<feature type="region of interest" description="Disordered" evidence="13">
    <location>
        <begin position="600"/>
        <end position="814"/>
    </location>
</feature>
<feature type="compositionally biased region" description="Polar residues" evidence="13">
    <location>
        <begin position="1361"/>
        <end position="1370"/>
    </location>
</feature>
<protein>
    <submittedName>
        <fullName evidence="16">Uncharacterized protein LOC101860662</fullName>
    </submittedName>
</protein>
<feature type="compositionally biased region" description="Low complexity" evidence="13">
    <location>
        <begin position="69"/>
        <end position="96"/>
    </location>
</feature>
<keyword evidence="2" id="KW-0217">Developmental protein</keyword>
<feature type="compositionally biased region" description="Basic and acidic residues" evidence="13">
    <location>
        <begin position="553"/>
        <end position="571"/>
    </location>
</feature>
<feature type="compositionally biased region" description="Low complexity" evidence="13">
    <location>
        <begin position="1477"/>
        <end position="1494"/>
    </location>
</feature>
<dbReference type="InterPro" id="IPR013087">
    <property type="entry name" value="Znf_C2H2_type"/>
</dbReference>
<feature type="compositionally biased region" description="Polar residues" evidence="13">
    <location>
        <begin position="1504"/>
        <end position="1516"/>
    </location>
</feature>
<evidence type="ECO:0000256" key="6">
    <source>
        <dbReference type="ARBA" id="ARBA00022771"/>
    </source>
</evidence>
<organism evidence="15 16">
    <name type="scientific">Aplysia californica</name>
    <name type="common">California sea hare</name>
    <dbReference type="NCBI Taxonomy" id="6500"/>
    <lineage>
        <taxon>Eukaryota</taxon>
        <taxon>Metazoa</taxon>
        <taxon>Spiralia</taxon>
        <taxon>Lophotrochozoa</taxon>
        <taxon>Mollusca</taxon>
        <taxon>Gastropoda</taxon>
        <taxon>Heterobranchia</taxon>
        <taxon>Euthyneura</taxon>
        <taxon>Tectipleura</taxon>
        <taxon>Aplysiida</taxon>
        <taxon>Aplysioidea</taxon>
        <taxon>Aplysiidae</taxon>
        <taxon>Aplysia</taxon>
    </lineage>
</organism>
<keyword evidence="7" id="KW-0862">Zinc</keyword>
<feature type="compositionally biased region" description="Basic and acidic residues" evidence="13">
    <location>
        <begin position="1247"/>
        <end position="1265"/>
    </location>
</feature>
<feature type="compositionally biased region" description="Low complexity" evidence="13">
    <location>
        <begin position="539"/>
        <end position="550"/>
    </location>
</feature>
<accession>A0ABM1A261</accession>
<dbReference type="Proteomes" id="UP000694888">
    <property type="component" value="Unplaced"/>
</dbReference>
<feature type="region of interest" description="Disordered" evidence="13">
    <location>
        <begin position="507"/>
        <end position="578"/>
    </location>
</feature>
<evidence type="ECO:0000256" key="12">
    <source>
        <dbReference type="PROSITE-ProRule" id="PRU00042"/>
    </source>
</evidence>
<keyword evidence="9" id="KW-0238">DNA-binding</keyword>
<dbReference type="InterPro" id="IPR027008">
    <property type="entry name" value="Teashirt_fam"/>
</dbReference>
<keyword evidence="10" id="KW-0804">Transcription</keyword>
<evidence type="ECO:0000256" key="5">
    <source>
        <dbReference type="ARBA" id="ARBA00022737"/>
    </source>
</evidence>
<keyword evidence="6 12" id="KW-0863">Zinc-finger</keyword>
<proteinExistence type="inferred from homology"/>
<feature type="compositionally biased region" description="Low complexity" evidence="13">
    <location>
        <begin position="658"/>
        <end position="669"/>
    </location>
</feature>
<feature type="domain" description="C2H2-type" evidence="14">
    <location>
        <begin position="326"/>
        <end position="355"/>
    </location>
</feature>
<feature type="compositionally biased region" description="Polar residues" evidence="13">
    <location>
        <begin position="1382"/>
        <end position="1403"/>
    </location>
</feature>
<feature type="compositionally biased region" description="Basic and acidic residues" evidence="13">
    <location>
        <begin position="1189"/>
        <end position="1212"/>
    </location>
</feature>
<dbReference type="SMART" id="SM00355">
    <property type="entry name" value="ZnF_C2H2"/>
    <property type="match status" value="4"/>
</dbReference>
<dbReference type="PANTHER" id="PTHR12487:SF7">
    <property type="entry name" value="PROTEIN TEASHIRT-RELATED"/>
    <property type="match status" value="1"/>
</dbReference>
<comment type="similarity">
    <text evidence="1">Belongs to the teashirt C2H2-type zinc-finger protein family.</text>
</comment>
<evidence type="ECO:0000256" key="1">
    <source>
        <dbReference type="ARBA" id="ARBA00007158"/>
    </source>
</evidence>
<feature type="compositionally biased region" description="Polar residues" evidence="13">
    <location>
        <begin position="1108"/>
        <end position="1123"/>
    </location>
</feature>
<keyword evidence="4" id="KW-0479">Metal-binding</keyword>
<dbReference type="GeneID" id="101860662"/>
<evidence type="ECO:0000256" key="10">
    <source>
        <dbReference type="ARBA" id="ARBA00023163"/>
    </source>
</evidence>